<protein>
    <submittedName>
        <fullName evidence="1">Endocytosis and vacuole integrity protein</fullName>
    </submittedName>
</protein>
<evidence type="ECO:0000313" key="1">
    <source>
        <dbReference type="EMBL" id="KAK8870173.1"/>
    </source>
</evidence>
<sequence>MHFQHLNELKVEMKKYAGFMNPEQVRVPSSEAVKHLSDENICLPIDNPRDPIVLAFTLILDNKKTNKNCAQLIRTMCNCLKSEVITGDALSTIVRKLENFNEIDEGTALKIIQFSTLIISNHFLEMHIFQSILSLILSYCTSYNELVSTSAIAAAGQIVSSFFEFSRDKNDTLTAVNKRDIDLCFSMSCDKSIAFDNHIYKVTYLVIRDFVRLACGQSALWLRVQNFKVDVAYEMIENIIKDRFSILTTSEHFERLISESIKASYSQKAPLSFCVTSMEKFMELMPDACESMFTSFLGDLNKKSPKLVHSLLFFRSFLLRNASIVVNFCLKCDQNANLLSSMISSLRVLCEDIEDVNPVTISLKKRTIDSIPIDPETFVISAPIEITVYFVRSCYKAMNSALKILVSRTWADILLIIQIAASVVTGNSCYLLMQGLHSLVLLTNELMLDDARGSSIAAFCTILVTPKGPEADEVKKVAFETVISAIETNTTAFKGHWMKLMTALSEFLWQPSGYDFTKYIPIEQVIEIAQSLFSINDGAVKTREWSMFFIVDILIANMSRFEKIWPSVECSFVLLLESEESQEPSLAAFFKLLRGGFTSESEKPLCETIKKLFNSKKFSSETRGQILEQIHFILSQSSQVISGGWSSLLDALLPTNFKDEEDILNSAFRCLQIICNDLMFSLSQETQSQIINLIIEYSSQKIDINVSLSALGLLWNLASIAKTPEMWKLIFMKTAALIADPRNDVSICAVNTFFSLIISNSELLTEDIFLYLASDLFTSIIDSLIEPREESEATQQLAFHELAHCGRTLWNKLKDVENFSDLFWRKLISEHENFIFRCKKREIVVNSFLFYEELFMNHELPSQIITLTFDSLDRIVDFLLSHESANSPIFGSFGRMIRNGIPEQKSMMTVDFLRRWIKISERLIFELDRDGFLPPTAHKSLDAFMLLFPLPDDMIVLIYESFVKISSKETGNKRLVEIAISHLCDICENNVPDSLLSTLFMMSESLFTLKEARRLLLDFVSKDIPISDSMVEDVSRSLMSLGESDSELNLKTAQCVLKMFLKIQDQTKLNFVSCYENCYIALEQLWGDFLDPSSESYDEKTAELLTIEVVHKVGKILLKVDSDDLIKQILNFVQNVKTNGKIFKKDQDFAHLFVLLTNFADLVMHPDTEIRQMIRNIIIMIYEKK</sequence>
<proteinExistence type="predicted"/>
<keyword evidence="2" id="KW-1185">Reference proteome</keyword>
<comment type="caution">
    <text evidence="1">The sequence shown here is derived from an EMBL/GenBank/DDBJ whole genome shotgun (WGS) entry which is preliminary data.</text>
</comment>
<accession>A0ABR2IY63</accession>
<name>A0ABR2IY63_9EUKA</name>
<dbReference type="Proteomes" id="UP001470230">
    <property type="component" value="Unassembled WGS sequence"/>
</dbReference>
<organism evidence="1 2">
    <name type="scientific">Tritrichomonas musculus</name>
    <dbReference type="NCBI Taxonomy" id="1915356"/>
    <lineage>
        <taxon>Eukaryota</taxon>
        <taxon>Metamonada</taxon>
        <taxon>Parabasalia</taxon>
        <taxon>Tritrichomonadida</taxon>
        <taxon>Tritrichomonadidae</taxon>
        <taxon>Tritrichomonas</taxon>
    </lineage>
</organism>
<gene>
    <name evidence="1" type="ORF">M9Y10_008050</name>
</gene>
<reference evidence="1 2" key="1">
    <citation type="submission" date="2024-04" db="EMBL/GenBank/DDBJ databases">
        <title>Tritrichomonas musculus Genome.</title>
        <authorList>
            <person name="Alves-Ferreira E."/>
            <person name="Grigg M."/>
            <person name="Lorenzi H."/>
            <person name="Galac M."/>
        </authorList>
    </citation>
    <scope>NUCLEOTIDE SEQUENCE [LARGE SCALE GENOMIC DNA]</scope>
    <source>
        <strain evidence="1 2">EAF2021</strain>
    </source>
</reference>
<evidence type="ECO:0000313" key="2">
    <source>
        <dbReference type="Proteomes" id="UP001470230"/>
    </source>
</evidence>
<dbReference type="InterPro" id="IPR016024">
    <property type="entry name" value="ARM-type_fold"/>
</dbReference>
<dbReference type="EMBL" id="JAPFFF010000014">
    <property type="protein sequence ID" value="KAK8870173.1"/>
    <property type="molecule type" value="Genomic_DNA"/>
</dbReference>
<dbReference type="SUPFAM" id="SSF48371">
    <property type="entry name" value="ARM repeat"/>
    <property type="match status" value="1"/>
</dbReference>